<dbReference type="InterPro" id="IPR013870">
    <property type="entry name" value="Ribosomal_mL54"/>
</dbReference>
<dbReference type="PANTHER" id="PTHR28595">
    <property type="entry name" value="39S RIBOSOMAL PROTEIN L54, MITOCHONDRIAL"/>
    <property type="match status" value="1"/>
</dbReference>
<keyword evidence="3" id="KW-0689">Ribosomal protein</keyword>
<keyword evidence="4" id="KW-0496">Mitochondrion</keyword>
<dbReference type="AlphaFoldDB" id="A0AAW1RIX6"/>
<evidence type="ECO:0000256" key="5">
    <source>
        <dbReference type="ARBA" id="ARBA00023274"/>
    </source>
</evidence>
<dbReference type="GO" id="GO:0005762">
    <property type="term" value="C:mitochondrial large ribosomal subunit"/>
    <property type="evidence" value="ECO:0007669"/>
    <property type="project" value="TreeGrafter"/>
</dbReference>
<keyword evidence="9" id="KW-1185">Reference proteome</keyword>
<comment type="similarity">
    <text evidence="6">Belongs to the mitochondrion-specific ribosomal protein mL54 family.</text>
</comment>
<evidence type="ECO:0000256" key="4">
    <source>
        <dbReference type="ARBA" id="ARBA00023128"/>
    </source>
</evidence>
<gene>
    <name evidence="8" type="ORF">WJX74_010821</name>
</gene>
<evidence type="ECO:0000256" key="2">
    <source>
        <dbReference type="ARBA" id="ARBA00022946"/>
    </source>
</evidence>
<evidence type="ECO:0000256" key="3">
    <source>
        <dbReference type="ARBA" id="ARBA00022980"/>
    </source>
</evidence>
<dbReference type="PANTHER" id="PTHR28595:SF1">
    <property type="entry name" value="LARGE RIBOSOMAL SUBUNIT PROTEIN ML54"/>
    <property type="match status" value="1"/>
</dbReference>
<evidence type="ECO:0000256" key="7">
    <source>
        <dbReference type="ARBA" id="ARBA00035179"/>
    </source>
</evidence>
<keyword evidence="5" id="KW-0687">Ribonucleoprotein</keyword>
<protein>
    <recommendedName>
        <fullName evidence="7">Large ribosomal subunit protein mL54</fullName>
    </recommendedName>
</protein>
<dbReference type="Proteomes" id="UP001438707">
    <property type="component" value="Unassembled WGS sequence"/>
</dbReference>
<dbReference type="EMBL" id="JALJOS010000011">
    <property type="protein sequence ID" value="KAK9833222.1"/>
    <property type="molecule type" value="Genomic_DNA"/>
</dbReference>
<dbReference type="Pfam" id="PF08561">
    <property type="entry name" value="Ribosomal_L37"/>
    <property type="match status" value="1"/>
</dbReference>
<dbReference type="GO" id="GO:0003735">
    <property type="term" value="F:structural constituent of ribosome"/>
    <property type="evidence" value="ECO:0007669"/>
    <property type="project" value="TreeGrafter"/>
</dbReference>
<keyword evidence="2" id="KW-0809">Transit peptide</keyword>
<comment type="caution">
    <text evidence="8">The sequence shown here is derived from an EMBL/GenBank/DDBJ whole genome shotgun (WGS) entry which is preliminary data.</text>
</comment>
<proteinExistence type="inferred from homology"/>
<evidence type="ECO:0000313" key="8">
    <source>
        <dbReference type="EMBL" id="KAK9833222.1"/>
    </source>
</evidence>
<evidence type="ECO:0000256" key="6">
    <source>
        <dbReference type="ARBA" id="ARBA00033752"/>
    </source>
</evidence>
<name>A0AAW1RIX6_9CHLO</name>
<comment type="subcellular location">
    <subcellularLocation>
        <location evidence="1">Mitochondrion</location>
    </subcellularLocation>
</comment>
<evidence type="ECO:0000256" key="1">
    <source>
        <dbReference type="ARBA" id="ARBA00004173"/>
    </source>
</evidence>
<sequence>MAVRVLSRLRQHQVASSQLLESEGVKNFVPFTTTTTAFSDSKTVPGLNIKKSGSDPELKEDSAYPDWLWALPNRGVSLYELGKQDEEDLNFPQLARKLKLTNRMDIKEKNMSKAKR</sequence>
<evidence type="ECO:0000313" key="9">
    <source>
        <dbReference type="Proteomes" id="UP001438707"/>
    </source>
</evidence>
<accession>A0AAW1RIX6</accession>
<organism evidence="8 9">
    <name type="scientific">Apatococcus lobatus</name>
    <dbReference type="NCBI Taxonomy" id="904363"/>
    <lineage>
        <taxon>Eukaryota</taxon>
        <taxon>Viridiplantae</taxon>
        <taxon>Chlorophyta</taxon>
        <taxon>core chlorophytes</taxon>
        <taxon>Trebouxiophyceae</taxon>
        <taxon>Chlorellales</taxon>
        <taxon>Chlorellaceae</taxon>
        <taxon>Apatococcus</taxon>
    </lineage>
</organism>
<reference evidence="8 9" key="1">
    <citation type="journal article" date="2024" name="Nat. Commun.">
        <title>Phylogenomics reveals the evolutionary origins of lichenization in chlorophyte algae.</title>
        <authorList>
            <person name="Puginier C."/>
            <person name="Libourel C."/>
            <person name="Otte J."/>
            <person name="Skaloud P."/>
            <person name="Haon M."/>
            <person name="Grisel S."/>
            <person name="Petersen M."/>
            <person name="Berrin J.G."/>
            <person name="Delaux P.M."/>
            <person name="Dal Grande F."/>
            <person name="Keller J."/>
        </authorList>
    </citation>
    <scope>NUCLEOTIDE SEQUENCE [LARGE SCALE GENOMIC DNA]</scope>
    <source>
        <strain evidence="8 9">SAG 2145</strain>
    </source>
</reference>